<dbReference type="PANTHER" id="PTHR22604">
    <property type="entry name" value="OXIDOREDUCTASES"/>
    <property type="match status" value="1"/>
</dbReference>
<evidence type="ECO:0000256" key="4">
    <source>
        <dbReference type="ARBA" id="ARBA00042988"/>
    </source>
</evidence>
<gene>
    <name evidence="8" type="ORF">SCHPADRAFT_942377</name>
</gene>
<comment type="catalytic activity">
    <reaction evidence="5">
        <text>D-xylose + NADP(+) = D-xylono-1,5-lactone + NADPH + H(+)</text>
        <dbReference type="Rhea" id="RHEA:22000"/>
        <dbReference type="ChEBI" id="CHEBI:15378"/>
        <dbReference type="ChEBI" id="CHEBI:15867"/>
        <dbReference type="ChEBI" id="CHEBI:53455"/>
        <dbReference type="ChEBI" id="CHEBI:57783"/>
        <dbReference type="ChEBI" id="CHEBI:58349"/>
        <dbReference type="EC" id="1.1.1.179"/>
    </reaction>
</comment>
<dbReference type="InterPro" id="IPR000683">
    <property type="entry name" value="Gfo/Idh/MocA-like_OxRdtase_N"/>
</dbReference>
<evidence type="ECO:0000313" key="9">
    <source>
        <dbReference type="Proteomes" id="UP000053477"/>
    </source>
</evidence>
<keyword evidence="2" id="KW-0560">Oxidoreductase</keyword>
<protein>
    <recommendedName>
        <fullName evidence="3">D-xylose 1-dehydrogenase (NADP(+), D-xylono-1,5-lactone-forming)</fullName>
        <ecNumber evidence="3">1.1.1.179</ecNumber>
    </recommendedName>
    <alternativeName>
        <fullName evidence="4">D-xylose-NADP dehydrogenase</fullName>
    </alternativeName>
</protein>
<evidence type="ECO:0000259" key="7">
    <source>
        <dbReference type="Pfam" id="PF22725"/>
    </source>
</evidence>
<dbReference type="Gene3D" id="3.30.360.10">
    <property type="entry name" value="Dihydrodipicolinate Reductase, domain 2"/>
    <property type="match status" value="1"/>
</dbReference>
<dbReference type="InterPro" id="IPR055170">
    <property type="entry name" value="GFO_IDH_MocA-like_dom"/>
</dbReference>
<dbReference type="AlphaFoldDB" id="A0A0H2RGU0"/>
<proteinExistence type="inferred from homology"/>
<accession>A0A0H2RGU0</accession>
<dbReference type="EC" id="1.1.1.179" evidence="3"/>
<dbReference type="SUPFAM" id="SSF51735">
    <property type="entry name" value="NAD(P)-binding Rossmann-fold domains"/>
    <property type="match status" value="1"/>
</dbReference>
<dbReference type="Pfam" id="PF22725">
    <property type="entry name" value="GFO_IDH_MocA_C3"/>
    <property type="match status" value="1"/>
</dbReference>
<dbReference type="InParanoid" id="A0A0H2RGU0"/>
<name>A0A0H2RGU0_9AGAM</name>
<dbReference type="OrthoDB" id="64915at2759"/>
<comment type="similarity">
    <text evidence="1">Belongs to the Gfo/Idh/MocA family.</text>
</comment>
<reference evidence="8 9" key="1">
    <citation type="submission" date="2015-04" db="EMBL/GenBank/DDBJ databases">
        <title>Complete genome sequence of Schizopora paradoxa KUC8140, a cosmopolitan wood degrader in East Asia.</title>
        <authorList>
            <consortium name="DOE Joint Genome Institute"/>
            <person name="Min B."/>
            <person name="Park H."/>
            <person name="Jang Y."/>
            <person name="Kim J.-J."/>
            <person name="Kim K.H."/>
            <person name="Pangilinan J."/>
            <person name="Lipzen A."/>
            <person name="Riley R."/>
            <person name="Grigoriev I.V."/>
            <person name="Spatafora J.W."/>
            <person name="Choi I.-G."/>
        </authorList>
    </citation>
    <scope>NUCLEOTIDE SEQUENCE [LARGE SCALE GENOMIC DNA]</scope>
    <source>
        <strain evidence="8 9">KUC8140</strain>
    </source>
</reference>
<dbReference type="Gene3D" id="3.40.50.720">
    <property type="entry name" value="NAD(P)-binding Rossmann-like Domain"/>
    <property type="match status" value="1"/>
</dbReference>
<dbReference type="Pfam" id="PF01408">
    <property type="entry name" value="GFO_IDH_MocA"/>
    <property type="match status" value="1"/>
</dbReference>
<evidence type="ECO:0000259" key="6">
    <source>
        <dbReference type="Pfam" id="PF01408"/>
    </source>
</evidence>
<dbReference type="InterPro" id="IPR050984">
    <property type="entry name" value="Gfo/Idh/MocA_domain"/>
</dbReference>
<feature type="domain" description="Gfo/Idh/MocA-like oxidoreductase N-terminal" evidence="6">
    <location>
        <begin position="48"/>
        <end position="147"/>
    </location>
</feature>
<dbReference type="InterPro" id="IPR036291">
    <property type="entry name" value="NAD(P)-bd_dom_sf"/>
</dbReference>
<dbReference type="PANTHER" id="PTHR22604:SF105">
    <property type="entry name" value="TRANS-1,2-DIHYDROBENZENE-1,2-DIOL DEHYDROGENASE"/>
    <property type="match status" value="1"/>
</dbReference>
<evidence type="ECO:0000313" key="8">
    <source>
        <dbReference type="EMBL" id="KLO11049.1"/>
    </source>
</evidence>
<evidence type="ECO:0000256" key="2">
    <source>
        <dbReference type="ARBA" id="ARBA00023002"/>
    </source>
</evidence>
<organism evidence="8 9">
    <name type="scientific">Schizopora paradoxa</name>
    <dbReference type="NCBI Taxonomy" id="27342"/>
    <lineage>
        <taxon>Eukaryota</taxon>
        <taxon>Fungi</taxon>
        <taxon>Dikarya</taxon>
        <taxon>Basidiomycota</taxon>
        <taxon>Agaricomycotina</taxon>
        <taxon>Agaricomycetes</taxon>
        <taxon>Hymenochaetales</taxon>
        <taxon>Schizoporaceae</taxon>
        <taxon>Schizopora</taxon>
    </lineage>
</organism>
<sequence length="401" mass="45469">MAMILQLSTFLHQFWYARQHAVAVKSPIALRMGVLSTAMINYAAIFKPAQTHPDVIIHAIASRDAKTAADEAKKYGIPKSYGSYQALLDDQEIEAVYISLPNGMHCEWAVKALQRGKHVLLEKPFTSNLEEAIELVKVAKEKGLILLEAFHWQFHPAAHFVDHLVASGRYGKILRTYSRMTTPAGTIPASDIRYKYDLAGGSLMDMGYVISSTRFFLGVGAPEEVTSARARVWPHDVSGKVDEAMEATLTFRSPMAPKSSGKVVSEIYSDMRRENVGWVIPRFWEMPSIEIECEKATIYFFNFMMPHFYHYVAVTDKKTGKTETFKHYRASDSGIPTKWGSRGEAWWSTYRYQLEAFVDKVRGREPVHWVSNEDSVDQMRTIDMVYEKSGLGKRRGTGQVM</sequence>
<dbReference type="SUPFAM" id="SSF55347">
    <property type="entry name" value="Glyceraldehyde-3-phosphate dehydrogenase-like, C-terminal domain"/>
    <property type="match status" value="1"/>
</dbReference>
<keyword evidence="9" id="KW-1185">Reference proteome</keyword>
<dbReference type="GO" id="GO:0000166">
    <property type="term" value="F:nucleotide binding"/>
    <property type="evidence" value="ECO:0007669"/>
    <property type="project" value="InterPro"/>
</dbReference>
<evidence type="ECO:0000256" key="3">
    <source>
        <dbReference type="ARBA" id="ARBA00038984"/>
    </source>
</evidence>
<feature type="domain" description="GFO/IDH/MocA-like oxidoreductase" evidence="7">
    <location>
        <begin position="162"/>
        <end position="253"/>
    </location>
</feature>
<dbReference type="GO" id="GO:0047837">
    <property type="term" value="F:D-xylose 1-dehydrogenase (NADP+) activity"/>
    <property type="evidence" value="ECO:0007669"/>
    <property type="project" value="UniProtKB-EC"/>
</dbReference>
<dbReference type="Proteomes" id="UP000053477">
    <property type="component" value="Unassembled WGS sequence"/>
</dbReference>
<dbReference type="EMBL" id="KQ086010">
    <property type="protein sequence ID" value="KLO11049.1"/>
    <property type="molecule type" value="Genomic_DNA"/>
</dbReference>
<evidence type="ECO:0000256" key="5">
    <source>
        <dbReference type="ARBA" id="ARBA00049233"/>
    </source>
</evidence>
<evidence type="ECO:0000256" key="1">
    <source>
        <dbReference type="ARBA" id="ARBA00010928"/>
    </source>
</evidence>
<dbReference type="STRING" id="27342.A0A0H2RGU0"/>